<evidence type="ECO:0000313" key="3">
    <source>
        <dbReference type="Proteomes" id="UP001054945"/>
    </source>
</evidence>
<proteinExistence type="predicted"/>
<sequence length="73" mass="7751">MTNEAEPKIRVSMMHLWFILLMGVLACTSVVFAQSNIPALCIMAPQSTMNIVNIVTKMFVKFMGGGGGGGGDS</sequence>
<comment type="caution">
    <text evidence="2">The sequence shown here is derived from an EMBL/GenBank/DDBJ whole genome shotgun (WGS) entry which is preliminary data.</text>
</comment>
<evidence type="ECO:0000313" key="2">
    <source>
        <dbReference type="EMBL" id="GIY94232.1"/>
    </source>
</evidence>
<accession>A0AAV4XHW2</accession>
<organism evidence="2 3">
    <name type="scientific">Caerostris extrusa</name>
    <name type="common">Bark spider</name>
    <name type="synonym">Caerostris bankana</name>
    <dbReference type="NCBI Taxonomy" id="172846"/>
    <lineage>
        <taxon>Eukaryota</taxon>
        <taxon>Metazoa</taxon>
        <taxon>Ecdysozoa</taxon>
        <taxon>Arthropoda</taxon>
        <taxon>Chelicerata</taxon>
        <taxon>Arachnida</taxon>
        <taxon>Araneae</taxon>
        <taxon>Araneomorphae</taxon>
        <taxon>Entelegynae</taxon>
        <taxon>Araneoidea</taxon>
        <taxon>Araneidae</taxon>
        <taxon>Caerostris</taxon>
    </lineage>
</organism>
<feature type="signal peptide" evidence="1">
    <location>
        <begin position="1"/>
        <end position="33"/>
    </location>
</feature>
<gene>
    <name evidence="2" type="ORF">CEXT_180631</name>
</gene>
<evidence type="ECO:0000256" key="1">
    <source>
        <dbReference type="SAM" id="SignalP"/>
    </source>
</evidence>
<keyword evidence="1" id="KW-0732">Signal</keyword>
<dbReference type="Proteomes" id="UP001054945">
    <property type="component" value="Unassembled WGS sequence"/>
</dbReference>
<name>A0AAV4XHW2_CAEEX</name>
<dbReference type="AlphaFoldDB" id="A0AAV4XHW2"/>
<reference evidence="2 3" key="1">
    <citation type="submission" date="2021-06" db="EMBL/GenBank/DDBJ databases">
        <title>Caerostris extrusa draft genome.</title>
        <authorList>
            <person name="Kono N."/>
            <person name="Arakawa K."/>
        </authorList>
    </citation>
    <scope>NUCLEOTIDE SEQUENCE [LARGE SCALE GENOMIC DNA]</scope>
</reference>
<protein>
    <submittedName>
        <fullName evidence="2">Uncharacterized protein</fullName>
    </submittedName>
</protein>
<feature type="chain" id="PRO_5043484150" evidence="1">
    <location>
        <begin position="34"/>
        <end position="73"/>
    </location>
</feature>
<keyword evidence="3" id="KW-1185">Reference proteome</keyword>
<dbReference type="EMBL" id="BPLR01000367">
    <property type="protein sequence ID" value="GIY94232.1"/>
    <property type="molecule type" value="Genomic_DNA"/>
</dbReference>